<keyword evidence="2" id="KW-1185">Reference proteome</keyword>
<evidence type="ECO:0000313" key="2">
    <source>
        <dbReference type="Proteomes" id="UP000828048"/>
    </source>
</evidence>
<comment type="caution">
    <text evidence="1">The sequence shown here is derived from an EMBL/GenBank/DDBJ whole genome shotgun (WGS) entry which is preliminary data.</text>
</comment>
<dbReference type="EMBL" id="CM037153">
    <property type="protein sequence ID" value="KAH7857965.1"/>
    <property type="molecule type" value="Genomic_DNA"/>
</dbReference>
<protein>
    <submittedName>
        <fullName evidence="1">Uncharacterized protein</fullName>
    </submittedName>
</protein>
<proteinExistence type="predicted"/>
<accession>A0ACB7YYC7</accession>
<gene>
    <name evidence="1" type="ORF">Vadar_018405</name>
</gene>
<sequence length="571" mass="63401">MVLDGYGNSLWSTNSPHLQGNSSSTATLMDTGNLILSGSECVGDQENAFWQSFNEPTDTFLPDMKVYIDVRSNGNGVFTSWKSETDPSMGKYSMGIDPRGSPQIVIWDGLNRHWRSGHWNGIIFTGVPTMRTLYSNGFKLIKESSRFYFTYALANASDLVRFRIRPDGIEEQLSENGVAEGESADGFLKIEGVKLPDFASLVMVEKIDECAQNCSRNCSCRAYAFVSGINCMVWSGDLVDMQRFVDGGNDLYIRVARSELGNRRKFSKLLIILLAVIGIFFVSATILILWRFKMKSKRRISGNRIPTIDLRSTENSTDFSGSNELGIEGQQRNGQELSLYSFSSVAAATNNFSEENKLGQGGFGPVYKGKLFGREEIAVKRLSRKSGQEMNPKISDFGMAKMFGKNESEASTNRVVGTYGYMAPEYAMEGLFSVKSDVYSFGILVLEIISGRRNSSFHSPEYSNIIGYAWDLWDGGRALELIDPSIKSSYSQNEVMRCVHVAMLCVQDSAAHRPNMSSVVLMLESENAKILPMPRQPTFTSMRRSTDLEVVKTGNDIPSANDLTISSIVGR</sequence>
<dbReference type="Proteomes" id="UP000828048">
    <property type="component" value="Chromosome 3"/>
</dbReference>
<name>A0ACB7YYC7_9ERIC</name>
<evidence type="ECO:0000313" key="1">
    <source>
        <dbReference type="EMBL" id="KAH7857965.1"/>
    </source>
</evidence>
<reference evidence="1 2" key="1">
    <citation type="journal article" date="2021" name="Hortic Res">
        <title>High-quality reference genome and annotation aids understanding of berry development for evergreen blueberry (Vaccinium darrowii).</title>
        <authorList>
            <person name="Yu J."/>
            <person name="Hulse-Kemp A.M."/>
            <person name="Babiker E."/>
            <person name="Staton M."/>
        </authorList>
    </citation>
    <scope>NUCLEOTIDE SEQUENCE [LARGE SCALE GENOMIC DNA]</scope>
    <source>
        <strain evidence="2">cv. NJ 8807/NJ 8810</strain>
        <tissue evidence="1">Young leaf</tissue>
    </source>
</reference>
<organism evidence="1 2">
    <name type="scientific">Vaccinium darrowii</name>
    <dbReference type="NCBI Taxonomy" id="229202"/>
    <lineage>
        <taxon>Eukaryota</taxon>
        <taxon>Viridiplantae</taxon>
        <taxon>Streptophyta</taxon>
        <taxon>Embryophyta</taxon>
        <taxon>Tracheophyta</taxon>
        <taxon>Spermatophyta</taxon>
        <taxon>Magnoliopsida</taxon>
        <taxon>eudicotyledons</taxon>
        <taxon>Gunneridae</taxon>
        <taxon>Pentapetalae</taxon>
        <taxon>asterids</taxon>
        <taxon>Ericales</taxon>
        <taxon>Ericaceae</taxon>
        <taxon>Vaccinioideae</taxon>
        <taxon>Vaccinieae</taxon>
        <taxon>Vaccinium</taxon>
    </lineage>
</organism>